<dbReference type="Proteomes" id="UP000176236">
    <property type="component" value="Chromosome"/>
</dbReference>
<organism evidence="1">
    <name type="scientific">Lactococcus cremoris subsp. cremoris IBB477</name>
    <dbReference type="NCBI Taxonomy" id="1449093"/>
    <lineage>
        <taxon>Bacteria</taxon>
        <taxon>Bacillati</taxon>
        <taxon>Bacillota</taxon>
        <taxon>Bacilli</taxon>
        <taxon>Lactobacillales</taxon>
        <taxon>Streptococcaceae</taxon>
        <taxon>Lactococcus</taxon>
        <taxon>Lactococcus cremoris subsp. cremoris</taxon>
    </lineage>
</organism>
<gene>
    <name evidence="1" type="ORF">AJ89_06205</name>
</gene>
<reference evidence="1" key="1">
    <citation type="journal article" date="2016" name="Appl. Microbiol. Biotechnol.">
        <title>Adhesion of the genome-sequenced Lactococcus lactis subsp. cremoris IBB477 strain is mediated by specific molecular determinants.</title>
        <authorList>
            <person name="Radziwill-Bienkowska J.M."/>
            <person name="Le D.T."/>
            <person name="Szczesny P."/>
            <person name="Duviau M.P."/>
            <person name="Aleksandrzak-Piekarczyk T."/>
            <person name="Loubiere P."/>
            <person name="Mercier-Bonin M."/>
            <person name="Bardowski J.K."/>
            <person name="Kowalczyk M."/>
        </authorList>
    </citation>
    <scope>NUCLEOTIDE SEQUENCE [LARGE SCALE GENOMIC DNA]</scope>
    <source>
        <strain evidence="1">IBB477</strain>
    </source>
</reference>
<dbReference type="EMBL" id="JMMZ01000014">
    <property type="protein sequence ID" value="OEU40020.1"/>
    <property type="molecule type" value="Genomic_DNA"/>
</dbReference>
<protein>
    <recommendedName>
        <fullName evidence="2">Phage tail protein</fullName>
    </recommendedName>
</protein>
<sequence>MEIKIKQLKKTVEVKASVKNLKKTYAAHLELAKLEDTEVDGSEALEKVMQIPEKMVDYIVDIMKLKEDSREKLEEMEMEEVTEIFSYVSSRLMGASDADIEKAKENNEQGLAQESE</sequence>
<dbReference type="Pfam" id="PF06896">
    <property type="entry name" value="Phage_TAC_3"/>
    <property type="match status" value="1"/>
</dbReference>
<name>A0A1E7G4W7_LACLC</name>
<dbReference type="RefSeq" id="WP_075070530.1">
    <property type="nucleotide sequence ID" value="NZ_CM007353.1"/>
</dbReference>
<dbReference type="InterPro" id="IPR009681">
    <property type="entry name" value="Phage_TAC_Siphoviridae"/>
</dbReference>
<proteinExistence type="predicted"/>
<evidence type="ECO:0000313" key="1">
    <source>
        <dbReference type="EMBL" id="OEU40020.1"/>
    </source>
</evidence>
<dbReference type="AlphaFoldDB" id="A0A1E7G4W7"/>
<accession>A0A1E7G4W7</accession>
<evidence type="ECO:0008006" key="2">
    <source>
        <dbReference type="Google" id="ProtNLM"/>
    </source>
</evidence>
<comment type="caution">
    <text evidence="1">The sequence shown here is derived from an EMBL/GenBank/DDBJ whole genome shotgun (WGS) entry which is preliminary data.</text>
</comment>